<dbReference type="PROSITE" id="PS51011">
    <property type="entry name" value="ARID"/>
    <property type="match status" value="1"/>
</dbReference>
<dbReference type="GO" id="GO:0008270">
    <property type="term" value="F:zinc ion binding"/>
    <property type="evidence" value="ECO:0007669"/>
    <property type="project" value="UniProtKB-KW"/>
</dbReference>
<evidence type="ECO:0000259" key="19">
    <source>
        <dbReference type="PROSITE" id="PS50016"/>
    </source>
</evidence>
<dbReference type="InterPro" id="IPR013083">
    <property type="entry name" value="Znf_RING/FYVE/PHD"/>
</dbReference>
<keyword evidence="10" id="KW-0223">Dioxygenase</keyword>
<feature type="compositionally biased region" description="Gly residues" evidence="17">
    <location>
        <begin position="818"/>
        <end position="827"/>
    </location>
</feature>
<evidence type="ECO:0000259" key="22">
    <source>
        <dbReference type="PROSITE" id="PS51184"/>
    </source>
</evidence>
<evidence type="ECO:0000256" key="16">
    <source>
        <dbReference type="SAM" id="Coils"/>
    </source>
</evidence>
<sequence>MGEQQSADIPSHSSIRKYTSYFNAKKQKIMSGASIPPEQLPAASNSSVREESANSVHTTDQLSHTSPPSSFPAKTSLDTRVPVTEATLSEPLPGSFHQLSNSLYTEQSTSSNASDFRLPSTSALSNTSEEFEVGASNTKCSLSNPANSDLSSNTSVPDHPTSATATSPSHHQEQTELPPAESNTSTTQLPPQTLPQSPSNSPQQAPPQSPVTDPPPPPQDNNGGAGGNNNQSRNNTQNRPNNTNNNNNNNNNNGGLANVRERLFQALFFRLAVGYARAFPPPMRRMIEFTVLLKALTTLFLLVYIHLAFTRAPITCLDHVRDHWPRDGILRVEVIRNPSEDYTVEQSYEKEERLQQRQMEFLGALGSDLDIRLFGGSEPVVTDGEGSLVDPEVAEDVASSTTTTQGEGSGEGTREEEEDQHLSHHQQAQQQIHRKDELEEQVLKKQNISEAMNHYEQVELRPKSEMREEVKAEAREEVDRIAVPDVDPLITNHTDDSTLDPEHQDSPLPKKEPLEMLAKAVWPDEEYIVEYSLEYGFLRLSPATRQRLNIPVKIVTLDPAHDACFGDALSRFILDEFLGYDDILMASIKSLAEKEENKGYLRNVVTGEHYRFVSMWMGGSNYLAAGFVMVIFTLSVSMLLRYSHHQIFLFIVDLLQMLELNVAITFPAAPMLTVILALVGMEAIMSEFFNDTSTAFYIIVLVWVCDQYEAICCHTAITRRYWLRFFYLYHFAFYAYHYRFNGQYSWLALMTSWLFILHSMLYFFHHYELPAILQQAQIQQLGRIQTVNIVLRNLPNNATNNSNQNATGTAGNNNSNGESGGGAVPGAEAGAGAGVGAGAGTGVGAGTRTDGTAGRATAAGASVNQLPPLPNLPPMVNLVFGNVAPALTNNRNRNSLSFVFRNVRNIVESLHQNTMAATTVSSTTTTTTTTTTSTVTSSASSNTATSRDPVTVSASNITTPNHPSNSDVTVASSPQVFNVGITSSTSDATPSSPSSTHLSSSPGPSSSETPSSPPPKDPCSQVESSVEQVSGDGGVRYRAEALCPTGTTSFSLQDPSPTEKYSSLVTPSGMPPTLATISDAGTSTQLAHDEASEMCMNNQNSYPTNRCKNVTTTSFPSEQGSRSSSVPLTDINKMASPEFQFIPPPEAPVFKPTWEEFQDALGYINKIRPIAEQSGICKIIPPPDWQPPFAVDVDNFKFTPRIQRLNELEAHTRIKLNFLDQIAKFWELQGSSLKIPVVERKALDLYSLHRNVWSEGGNDQVTKERKWNKIASRMGFPCNKNLGTLLKAHYERILQPFDIFNKGKLLPQVKTEVKEEEAEALDKDYKPHKIPSRMAGKIPDSEKNGRRSRRHPDAGDAKVDTQVGFGSEDEEDVKGSKELKRLQFYGAGPKMAGFDKASPEDSGKTRGKKVDYSDQDPLAKYICLNCGRGDDEDQMLLCDGCDDSYHIFCLVPPLLDIPKGDWRCPKCVAVEVSKPVEAFGFEQAQKEYTLQSFGEMADKFKQDYFNMPVHLIPTEMAEREFWRIVSSIDEDVTVEYGADLHTMDHGSGFPTKSSKNLLPADQEYAVSSWNLNNLPVLEGSVLGHINCDISGMKVPWMYVGMCFSTFCWHNEDHWSYSINYLHWGEPKTWYGVPGGKAEGFEDSMKNAAPELFQAQPDLLHQLVTIMNPNILMKAGVPIVRTDQHAGEFVITFPRSYHAGFNQGYNFAEAVNFAPPDWLAIGRECVLHYSNLKRYCVFSHNELVCKMASTPDELDLTVAAATYQDMLRMVDLEKKLRRSLLHWGVTNAEREAFELLPDDERQCDICKTTCFLSAVTCSCTRDRLVCLRHYKMLCECSPENHTLRYRYTLDELPPLLQSLKVRAESFDHWAVKVKEALEAKPDDKLELSELRELVEEAEAQRFPESELLQTLIQAVTEAEKCATVAAHLATKKVRTRTRGSGEAKSRLTLEELKLFYEQIESLACVVREGDAVKELLTRVTTFQQEAIELLSQEAPDSDVIAKMVDTGCSLDIDLPELPRLKHKLQQVEWLEEVEETLEGSVTVDCVRKLLDSGISLPPHPKIEKAMAQLQQLLTNMETWEEKASQALNAKPGISVSEGEDLLKQAEEVPAHLPSVVALKDAVKRAREWTNKVTALQKGETPPLLETVEGLVARGRPISLHLEPLAELEENVAAAHAWLEKTARTFLKKNSHLTLLEVLVPRTDIGVVSGKRKRVKREEMSAQQQQVQLLDMSIEDAAISSSVVKAFKDCEERELGAMRALRAHNRSKCDGDTPQEGATFCLCHKPPQATMLTCSLCLDLFHSGCVPSSHRSKVKLSNEGRFLCPSCERSRRPRLETILALLVALQKLPLRLPEAEALQCLTERAMSWQDRARQLMKTEELTAALAKLSVFLQKISEAQSKQHHKAVPPPQVHDDKTEHDESTNDDSLSEDNELKMDLDRDAGKKLDEGSWEHAYSSNKQLKDKKSDVDKARWSHLVATLMDNQDSPLISLSPRTRSQVQDLLVEGELLEVSLDETIHMWRILQAANHPPAMLEDTLLSFNSSNSNSDEHKIKKTGPKKRKSQGDGPDDQPRSPQKSPIKKTKLSKLTPNTIEGKTPKAGMVKKKTMLSKMIEKKKKDIAVNNKEGPKKKGIGLGRKKKNFPPSNNGMHSDEDDEDIDEACAASKCQHPSGQNVDWVQCDGCEGWFHYVCVGLKAGDIHEDEEYKCSRCTGRQPTPKPGELTEEESVDILLSLATSLPPKDSQAQK</sequence>
<dbReference type="Pfam" id="PF00628">
    <property type="entry name" value="PHD"/>
    <property type="match status" value="1"/>
</dbReference>
<comment type="cofactor">
    <cofactor evidence="1">
        <name>Fe(2+)</name>
        <dbReference type="ChEBI" id="CHEBI:29033"/>
    </cofactor>
</comment>
<dbReference type="GO" id="GO:0034647">
    <property type="term" value="F:histone H3K4me/H3K4me2/H3K4me3 demethylase activity"/>
    <property type="evidence" value="ECO:0007669"/>
    <property type="project" value="UniProtKB-EC"/>
</dbReference>
<feature type="compositionally biased region" description="Low complexity" evidence="17">
    <location>
        <begin position="228"/>
        <end position="255"/>
    </location>
</feature>
<feature type="compositionally biased region" description="Basic and acidic residues" evidence="17">
    <location>
        <begin position="2410"/>
        <end position="2420"/>
    </location>
</feature>
<name>A0AAE1U9H1_9EUCA</name>
<comment type="similarity">
    <text evidence="3">Belongs to the JARID1 histone demethylase family.</text>
</comment>
<dbReference type="Proteomes" id="UP001292094">
    <property type="component" value="Unassembled WGS sequence"/>
</dbReference>
<dbReference type="SUPFAM" id="SSF46774">
    <property type="entry name" value="ARID-like"/>
    <property type="match status" value="1"/>
</dbReference>
<keyword evidence="9" id="KW-0156">Chromatin regulator</keyword>
<dbReference type="CDD" id="cd15610">
    <property type="entry name" value="PHD3_KDM5A_like"/>
    <property type="match status" value="1"/>
</dbReference>
<dbReference type="GO" id="GO:0003677">
    <property type="term" value="F:DNA binding"/>
    <property type="evidence" value="ECO:0007669"/>
    <property type="project" value="InterPro"/>
</dbReference>
<keyword evidence="18" id="KW-1133">Transmembrane helix</keyword>
<dbReference type="EC" id="1.14.11.67" evidence="4"/>
<dbReference type="Pfam" id="PF01388">
    <property type="entry name" value="ARID"/>
    <property type="match status" value="1"/>
</dbReference>
<dbReference type="Pfam" id="PF02928">
    <property type="entry name" value="zf-C5HC2"/>
    <property type="match status" value="1"/>
</dbReference>
<dbReference type="InterPro" id="IPR013637">
    <property type="entry name" value="Lys_sp_deMease-like_dom"/>
</dbReference>
<keyword evidence="18" id="KW-0812">Transmembrane</keyword>
<dbReference type="InterPro" id="IPR001606">
    <property type="entry name" value="ARID_dom"/>
</dbReference>
<gene>
    <name evidence="23" type="ORF">Pmani_013580</name>
</gene>
<evidence type="ECO:0000256" key="8">
    <source>
        <dbReference type="ARBA" id="ARBA00022833"/>
    </source>
</evidence>
<feature type="compositionally biased region" description="Basic and acidic residues" evidence="17">
    <location>
        <begin position="493"/>
        <end position="509"/>
    </location>
</feature>
<evidence type="ECO:0000256" key="7">
    <source>
        <dbReference type="ARBA" id="ARBA00022771"/>
    </source>
</evidence>
<evidence type="ECO:0000256" key="6">
    <source>
        <dbReference type="ARBA" id="ARBA00022737"/>
    </source>
</evidence>
<dbReference type="SMART" id="SM01014">
    <property type="entry name" value="ARID"/>
    <property type="match status" value="1"/>
</dbReference>
<evidence type="ECO:0000256" key="4">
    <source>
        <dbReference type="ARBA" id="ARBA00012902"/>
    </source>
</evidence>
<feature type="region of interest" description="Disordered" evidence="17">
    <location>
        <begin position="1391"/>
        <end position="1410"/>
    </location>
</feature>
<dbReference type="Pfam" id="PF21323">
    <property type="entry name" value="KDM5_C-hel"/>
    <property type="match status" value="1"/>
</dbReference>
<dbReference type="SMART" id="SM00545">
    <property type="entry name" value="JmjN"/>
    <property type="match status" value="1"/>
</dbReference>
<feature type="compositionally biased region" description="Polar residues" evidence="17">
    <location>
        <begin position="952"/>
        <end position="976"/>
    </location>
</feature>
<feature type="transmembrane region" description="Helical" evidence="18">
    <location>
        <begin position="660"/>
        <end position="684"/>
    </location>
</feature>
<dbReference type="InterPro" id="IPR019144">
    <property type="entry name" value="Membralin"/>
</dbReference>
<dbReference type="SMART" id="SM00501">
    <property type="entry name" value="BRIGHT"/>
    <property type="match status" value="1"/>
</dbReference>
<dbReference type="InterPro" id="IPR036431">
    <property type="entry name" value="ARID_dom_sf"/>
</dbReference>
<evidence type="ECO:0000256" key="18">
    <source>
        <dbReference type="SAM" id="Phobius"/>
    </source>
</evidence>
<feature type="compositionally biased region" description="Basic and acidic residues" evidence="17">
    <location>
        <begin position="1339"/>
        <end position="1359"/>
    </location>
</feature>
<dbReference type="Gene3D" id="1.10.150.60">
    <property type="entry name" value="ARID DNA-binding domain"/>
    <property type="match status" value="1"/>
</dbReference>
<evidence type="ECO:0000256" key="3">
    <source>
        <dbReference type="ARBA" id="ARBA00006801"/>
    </source>
</evidence>
<dbReference type="InterPro" id="IPR019787">
    <property type="entry name" value="Znf_PHD-finger"/>
</dbReference>
<feature type="region of interest" description="Disordered" evidence="17">
    <location>
        <begin position="798"/>
        <end position="827"/>
    </location>
</feature>
<feature type="region of interest" description="Disordered" evidence="17">
    <location>
        <begin position="917"/>
        <end position="1033"/>
    </location>
</feature>
<feature type="compositionally biased region" description="Polar residues" evidence="17">
    <location>
        <begin position="135"/>
        <end position="169"/>
    </location>
</feature>
<comment type="caution">
    <text evidence="23">The sequence shown here is derived from an EMBL/GenBank/DDBJ whole genome shotgun (WGS) entry which is preliminary data.</text>
</comment>
<dbReference type="Gene3D" id="3.30.40.10">
    <property type="entry name" value="Zinc/RING finger domain, C3HC4 (zinc finger)"/>
    <property type="match status" value="3"/>
</dbReference>
<feature type="transmembrane region" description="Helical" evidence="18">
    <location>
        <begin position="696"/>
        <end position="717"/>
    </location>
</feature>
<dbReference type="GO" id="GO:0006355">
    <property type="term" value="P:regulation of DNA-templated transcription"/>
    <property type="evidence" value="ECO:0007669"/>
    <property type="project" value="TreeGrafter"/>
</dbReference>
<dbReference type="Pfam" id="PF09746">
    <property type="entry name" value="Membralin"/>
    <property type="match status" value="2"/>
</dbReference>
<feature type="compositionally biased region" description="Basic residues" evidence="17">
    <location>
        <begin position="2550"/>
        <end position="2559"/>
    </location>
</feature>
<dbReference type="PANTHER" id="PTHR10694:SF33">
    <property type="entry name" value="LYSINE-SPECIFIC DEMETHYLASE 5"/>
    <property type="match status" value="1"/>
</dbReference>
<organism evidence="23 24">
    <name type="scientific">Petrolisthes manimaculis</name>
    <dbReference type="NCBI Taxonomy" id="1843537"/>
    <lineage>
        <taxon>Eukaryota</taxon>
        <taxon>Metazoa</taxon>
        <taxon>Ecdysozoa</taxon>
        <taxon>Arthropoda</taxon>
        <taxon>Crustacea</taxon>
        <taxon>Multicrustacea</taxon>
        <taxon>Malacostraca</taxon>
        <taxon>Eumalacostraca</taxon>
        <taxon>Eucarida</taxon>
        <taxon>Decapoda</taxon>
        <taxon>Pleocyemata</taxon>
        <taxon>Anomura</taxon>
        <taxon>Galatheoidea</taxon>
        <taxon>Porcellanidae</taxon>
        <taxon>Petrolisthes</taxon>
    </lineage>
</organism>
<dbReference type="PROSITE" id="PS51184">
    <property type="entry name" value="JMJC"/>
    <property type="match status" value="1"/>
</dbReference>
<feature type="compositionally biased region" description="Low complexity" evidence="17">
    <location>
        <begin position="798"/>
        <end position="817"/>
    </location>
</feature>
<dbReference type="PROSITE" id="PS01359">
    <property type="entry name" value="ZF_PHD_1"/>
    <property type="match status" value="2"/>
</dbReference>
<feature type="domain" description="ARID" evidence="20">
    <location>
        <begin position="1212"/>
        <end position="1302"/>
    </location>
</feature>
<evidence type="ECO:0000256" key="2">
    <source>
        <dbReference type="ARBA" id="ARBA00004123"/>
    </source>
</evidence>
<dbReference type="InterPro" id="IPR003347">
    <property type="entry name" value="JmjC_dom"/>
</dbReference>
<dbReference type="CDD" id="cd16864">
    <property type="entry name" value="ARID_JARID"/>
    <property type="match status" value="1"/>
</dbReference>
<evidence type="ECO:0000259" key="21">
    <source>
        <dbReference type="PROSITE" id="PS51183"/>
    </source>
</evidence>
<dbReference type="Gene3D" id="2.60.120.650">
    <property type="entry name" value="Cupin"/>
    <property type="match status" value="1"/>
</dbReference>
<dbReference type="PANTHER" id="PTHR10694">
    <property type="entry name" value="LYSINE-SPECIFIC DEMETHYLASE"/>
    <property type="match status" value="1"/>
</dbReference>
<dbReference type="SUPFAM" id="SSF51197">
    <property type="entry name" value="Clavaminate synthase-like"/>
    <property type="match status" value="1"/>
</dbReference>
<feature type="region of interest" description="Disordered" evidence="17">
    <location>
        <begin position="2620"/>
        <end position="2653"/>
    </location>
</feature>
<dbReference type="SMART" id="SM00558">
    <property type="entry name" value="JmjC"/>
    <property type="match status" value="1"/>
</dbReference>
<dbReference type="InterPro" id="IPR001965">
    <property type="entry name" value="Znf_PHD"/>
</dbReference>
<dbReference type="FunFam" id="2.60.120.650:FF:000028">
    <property type="entry name" value="Lysine-specific demethylase lid"/>
    <property type="match status" value="1"/>
</dbReference>
<feature type="region of interest" description="Disordered" evidence="17">
    <location>
        <begin position="382"/>
        <end position="434"/>
    </location>
</feature>
<feature type="compositionally biased region" description="Polar residues" evidence="17">
    <location>
        <begin position="42"/>
        <end position="78"/>
    </location>
</feature>
<feature type="compositionally biased region" description="Polar residues" evidence="17">
    <location>
        <begin position="97"/>
        <end position="128"/>
    </location>
</feature>
<dbReference type="Pfam" id="PF02373">
    <property type="entry name" value="JmjC"/>
    <property type="match status" value="1"/>
</dbReference>
<feature type="transmembrane region" description="Helical" evidence="18">
    <location>
        <begin position="622"/>
        <end position="640"/>
    </location>
</feature>
<evidence type="ECO:0000313" key="24">
    <source>
        <dbReference type="Proteomes" id="UP001292094"/>
    </source>
</evidence>
<dbReference type="GO" id="GO:0005634">
    <property type="term" value="C:nucleus"/>
    <property type="evidence" value="ECO:0007669"/>
    <property type="project" value="UniProtKB-SubCell"/>
</dbReference>
<feature type="domain" description="PHD-type" evidence="19">
    <location>
        <begin position="2276"/>
        <end position="2328"/>
    </location>
</feature>
<dbReference type="EMBL" id="JAWZYT010001131">
    <property type="protein sequence ID" value="KAK4315182.1"/>
    <property type="molecule type" value="Genomic_DNA"/>
</dbReference>
<dbReference type="Pfam" id="PF02375">
    <property type="entry name" value="JmjN"/>
    <property type="match status" value="1"/>
</dbReference>
<dbReference type="InterPro" id="IPR003349">
    <property type="entry name" value="JmjN"/>
</dbReference>
<feature type="compositionally biased region" description="Basic residues" evidence="17">
    <location>
        <begin position="2625"/>
        <end position="2638"/>
    </location>
</feature>
<evidence type="ECO:0000256" key="15">
    <source>
        <dbReference type="PROSITE-ProRule" id="PRU00146"/>
    </source>
</evidence>
<feature type="region of interest" description="Disordered" evidence="17">
    <location>
        <begin position="30"/>
        <end position="256"/>
    </location>
</feature>
<evidence type="ECO:0000256" key="17">
    <source>
        <dbReference type="SAM" id="MobiDB-lite"/>
    </source>
</evidence>
<feature type="compositionally biased region" description="Low complexity" evidence="17">
    <location>
        <begin position="917"/>
        <end position="946"/>
    </location>
</feature>
<dbReference type="FunFam" id="1.10.150.60:FF:000001">
    <property type="entry name" value="Putative lysine-specific demethylase 5b"/>
    <property type="match status" value="1"/>
</dbReference>
<feature type="domain" description="JmjN" evidence="21">
    <location>
        <begin position="1147"/>
        <end position="1188"/>
    </location>
</feature>
<evidence type="ECO:0000256" key="9">
    <source>
        <dbReference type="ARBA" id="ARBA00022853"/>
    </source>
</evidence>
<dbReference type="GO" id="GO:0000785">
    <property type="term" value="C:chromatin"/>
    <property type="evidence" value="ECO:0007669"/>
    <property type="project" value="TreeGrafter"/>
</dbReference>
<dbReference type="SUPFAM" id="SSF57903">
    <property type="entry name" value="FYVE/PHD zinc finger"/>
    <property type="match status" value="3"/>
</dbReference>
<evidence type="ECO:0000313" key="23">
    <source>
        <dbReference type="EMBL" id="KAK4315182.1"/>
    </source>
</evidence>
<feature type="region of interest" description="Disordered" evidence="17">
    <location>
        <begin position="1329"/>
        <end position="1374"/>
    </location>
</feature>
<protein>
    <recommendedName>
        <fullName evidence="4">[histone H3]-trimethyl-L-lysine(4) demethylase</fullName>
        <ecNumber evidence="4">1.14.11.67</ecNumber>
    </recommendedName>
</protein>
<feature type="region of interest" description="Disordered" evidence="17">
    <location>
        <begin position="488"/>
        <end position="509"/>
    </location>
</feature>
<dbReference type="CDD" id="cd15515">
    <property type="entry name" value="PHD1_KDM5A_like"/>
    <property type="match status" value="1"/>
</dbReference>
<feature type="coiled-coil region" evidence="16">
    <location>
        <begin position="2061"/>
        <end position="2088"/>
    </location>
</feature>
<dbReference type="SMART" id="SM00249">
    <property type="entry name" value="PHD"/>
    <property type="match status" value="3"/>
</dbReference>
<evidence type="ECO:0000256" key="11">
    <source>
        <dbReference type="ARBA" id="ARBA00023002"/>
    </source>
</evidence>
<evidence type="ECO:0000256" key="1">
    <source>
        <dbReference type="ARBA" id="ARBA00001954"/>
    </source>
</evidence>
<keyword evidence="24" id="KW-1185">Reference proteome</keyword>
<dbReference type="Pfam" id="PF08429">
    <property type="entry name" value="PLU-1"/>
    <property type="match status" value="1"/>
</dbReference>
<evidence type="ECO:0000256" key="14">
    <source>
        <dbReference type="ARBA" id="ARBA00048734"/>
    </source>
</evidence>
<comment type="subcellular location">
    <subcellularLocation>
        <location evidence="2">Nucleus</location>
    </subcellularLocation>
</comment>
<feature type="compositionally biased region" description="Low complexity" evidence="17">
    <location>
        <begin position="182"/>
        <end position="203"/>
    </location>
</feature>
<keyword evidence="8" id="KW-0862">Zinc</keyword>
<feature type="compositionally biased region" description="Low complexity" evidence="17">
    <location>
        <begin position="1018"/>
        <end position="1030"/>
    </location>
</feature>
<dbReference type="InterPro" id="IPR004198">
    <property type="entry name" value="Znf_C5HC2"/>
</dbReference>
<evidence type="ECO:0000256" key="12">
    <source>
        <dbReference type="ARBA" id="ARBA00023004"/>
    </source>
</evidence>
<feature type="region of interest" description="Disordered" evidence="17">
    <location>
        <begin position="1046"/>
        <end position="1066"/>
    </location>
</feature>
<dbReference type="InterPro" id="IPR011011">
    <property type="entry name" value="Znf_FYVE_PHD"/>
</dbReference>
<feature type="domain" description="JmjC" evidence="22">
    <location>
        <begin position="1563"/>
        <end position="1729"/>
    </location>
</feature>
<feature type="compositionally biased region" description="Basic and acidic residues" evidence="17">
    <location>
        <begin position="1397"/>
        <end position="1410"/>
    </location>
</feature>
<evidence type="ECO:0000256" key="5">
    <source>
        <dbReference type="ARBA" id="ARBA00022723"/>
    </source>
</evidence>
<feature type="transmembrane region" description="Helical" evidence="18">
    <location>
        <begin position="744"/>
        <end position="764"/>
    </location>
</feature>
<keyword evidence="6" id="KW-0677">Repeat</keyword>
<evidence type="ECO:0000259" key="20">
    <source>
        <dbReference type="PROSITE" id="PS51011"/>
    </source>
</evidence>
<dbReference type="InterPro" id="IPR019786">
    <property type="entry name" value="Zinc_finger_PHD-type_CS"/>
</dbReference>
<keyword evidence="11" id="KW-0560">Oxidoreductase</keyword>
<dbReference type="PROSITE" id="PS51183">
    <property type="entry name" value="JMJN"/>
    <property type="match status" value="1"/>
</dbReference>
<keyword evidence="18" id="KW-0472">Membrane</keyword>
<feature type="domain" description="PHD-type" evidence="19">
    <location>
        <begin position="1420"/>
        <end position="1470"/>
    </location>
</feature>
<dbReference type="PROSITE" id="PS50016">
    <property type="entry name" value="ZF_PHD_2"/>
    <property type="match status" value="2"/>
</dbReference>
<dbReference type="InterPro" id="IPR048615">
    <property type="entry name" value="KDM5_C-hel"/>
</dbReference>
<comment type="catalytic activity">
    <reaction evidence="14">
        <text>N(6),N(6),N(6)-trimethyl-L-lysyl(4)-[histone H3] + 3 2-oxoglutarate + 3 O2 = L-lysyl(4)-[histone H3] + 3 formaldehyde + 3 succinate + 3 CO2</text>
        <dbReference type="Rhea" id="RHEA:60208"/>
        <dbReference type="Rhea" id="RHEA-COMP:15537"/>
        <dbReference type="Rhea" id="RHEA-COMP:15547"/>
        <dbReference type="ChEBI" id="CHEBI:15379"/>
        <dbReference type="ChEBI" id="CHEBI:16526"/>
        <dbReference type="ChEBI" id="CHEBI:16810"/>
        <dbReference type="ChEBI" id="CHEBI:16842"/>
        <dbReference type="ChEBI" id="CHEBI:29969"/>
        <dbReference type="ChEBI" id="CHEBI:30031"/>
        <dbReference type="ChEBI" id="CHEBI:61961"/>
        <dbReference type="EC" id="1.14.11.67"/>
    </reaction>
</comment>
<evidence type="ECO:0000256" key="13">
    <source>
        <dbReference type="ARBA" id="ARBA00023242"/>
    </source>
</evidence>
<feature type="transmembrane region" description="Helical" evidence="18">
    <location>
        <begin position="291"/>
        <end position="309"/>
    </location>
</feature>
<feature type="compositionally biased region" description="Low complexity" evidence="17">
    <location>
        <begin position="982"/>
        <end position="1010"/>
    </location>
</feature>
<feature type="region of interest" description="Disordered" evidence="17">
    <location>
        <begin position="2537"/>
        <end position="2595"/>
    </location>
</feature>
<keyword evidence="12" id="KW-0408">Iron</keyword>
<feature type="compositionally biased region" description="Pro residues" evidence="17">
    <location>
        <begin position="204"/>
        <end position="219"/>
    </location>
</feature>
<accession>A0AAE1U9H1</accession>
<keyword evidence="7 15" id="KW-0863">Zinc-finger</keyword>
<reference evidence="23" key="1">
    <citation type="submission" date="2023-11" db="EMBL/GenBank/DDBJ databases">
        <title>Genome assemblies of two species of porcelain crab, Petrolisthes cinctipes and Petrolisthes manimaculis (Anomura: Porcellanidae).</title>
        <authorList>
            <person name="Angst P."/>
        </authorList>
    </citation>
    <scope>NUCLEOTIDE SEQUENCE</scope>
    <source>
        <strain evidence="23">PB745_02</strain>
        <tissue evidence="23">Gill</tissue>
    </source>
</reference>
<keyword evidence="5" id="KW-0479">Metal-binding</keyword>
<proteinExistence type="inferred from homology"/>
<feature type="region of interest" description="Disordered" evidence="17">
    <location>
        <begin position="2397"/>
        <end position="2432"/>
    </location>
</feature>
<keyword evidence="13" id="KW-0539">Nucleus</keyword>
<keyword evidence="16" id="KW-0175">Coiled coil</keyword>
<evidence type="ECO:0000256" key="10">
    <source>
        <dbReference type="ARBA" id="ARBA00022964"/>
    </source>
</evidence>